<dbReference type="AlphaFoldDB" id="A0A9E7C2G9"/>
<name>A0A9E7C2G9_9ACTN</name>
<evidence type="ECO:0000256" key="2">
    <source>
        <dbReference type="SAM" id="MobiDB-lite"/>
    </source>
</evidence>
<keyword evidence="1" id="KW-0175">Coiled coil</keyword>
<dbReference type="Proteomes" id="UP001162834">
    <property type="component" value="Chromosome"/>
</dbReference>
<feature type="region of interest" description="Disordered" evidence="2">
    <location>
        <begin position="260"/>
        <end position="281"/>
    </location>
</feature>
<dbReference type="KEGG" id="sbae:DSM104329_04980"/>
<dbReference type="RefSeq" id="WP_259312571.1">
    <property type="nucleotide sequence ID" value="NZ_CP087164.1"/>
</dbReference>
<accession>A0A9E7C2G9</accession>
<feature type="coiled-coil region" evidence="1">
    <location>
        <begin position="66"/>
        <end position="121"/>
    </location>
</feature>
<dbReference type="Gene3D" id="6.10.250.3150">
    <property type="match status" value="1"/>
</dbReference>
<dbReference type="Gene3D" id="3.90.1720.10">
    <property type="entry name" value="endopeptidase domain like (from Nostoc punctiforme)"/>
    <property type="match status" value="1"/>
</dbReference>
<reference evidence="3" key="1">
    <citation type="journal article" date="2022" name="Int. J. Syst. Evol. Microbiol.">
        <title>Pseudomonas aegrilactucae sp. nov. and Pseudomonas morbosilactucae sp. nov., pathogens causing bacterial rot of lettuce in Japan.</title>
        <authorList>
            <person name="Sawada H."/>
            <person name="Fujikawa T."/>
            <person name="Satou M."/>
        </authorList>
    </citation>
    <scope>NUCLEOTIDE SEQUENCE</scope>
    <source>
        <strain evidence="3">0166_1</strain>
    </source>
</reference>
<evidence type="ECO:0008006" key="5">
    <source>
        <dbReference type="Google" id="ProtNLM"/>
    </source>
</evidence>
<gene>
    <name evidence="3" type="ORF">DSM104329_04980</name>
</gene>
<evidence type="ECO:0000313" key="4">
    <source>
        <dbReference type="Proteomes" id="UP001162834"/>
    </source>
</evidence>
<evidence type="ECO:0000256" key="1">
    <source>
        <dbReference type="SAM" id="Coils"/>
    </source>
</evidence>
<protein>
    <recommendedName>
        <fullName evidence="5">NlpC/P60 domain-containing protein</fullName>
    </recommendedName>
</protein>
<proteinExistence type="predicted"/>
<organism evidence="3 4">
    <name type="scientific">Capillimicrobium parvum</name>
    <dbReference type="NCBI Taxonomy" id="2884022"/>
    <lineage>
        <taxon>Bacteria</taxon>
        <taxon>Bacillati</taxon>
        <taxon>Actinomycetota</taxon>
        <taxon>Thermoleophilia</taxon>
        <taxon>Solirubrobacterales</taxon>
        <taxon>Capillimicrobiaceae</taxon>
        <taxon>Capillimicrobium</taxon>
    </lineage>
</organism>
<sequence length="402" mass="42838">MDDAAAQTHPRSRRRAWIALAVLAACALALLGGRTTARGDLSSRIASTKGEEQRLRDAVAAESARIAATNDGLARAQARLAELQARAASHQAELRRVVTELTRARVRLTALENKYRRASAALAQNLRADYMSEHADLTSVLLNARGFSDLLERMEFLRRVAKHNAEILDTTKTTRSEVVVQARRLNRLQARNQKLTADAVKDRNAAAAVETAILTRRAELLRGRASKQAELDGVRSELASLRDRQARALRAAQRRLAQARAAAPDVNGAIPTDPGGMAQAPAGAPEAVQLVIAAGNAISGLPYSYGGGHASFQASAYDCSGSVSYALAAAGLVSSPLNSTGFMSWGEAGPGRWITVYANAGHAYMVVAGWRFDTSALSSGGTRWTRAQRSSAGFVARHPPGL</sequence>
<dbReference type="EMBL" id="CP087164">
    <property type="protein sequence ID" value="UGS38550.1"/>
    <property type="molecule type" value="Genomic_DNA"/>
</dbReference>
<evidence type="ECO:0000313" key="3">
    <source>
        <dbReference type="EMBL" id="UGS38550.1"/>
    </source>
</evidence>
<keyword evidence="4" id="KW-1185">Reference proteome</keyword>